<dbReference type="AlphaFoldDB" id="A0A813A255"/>
<reference evidence="2" key="1">
    <citation type="submission" date="2021-02" db="EMBL/GenBank/DDBJ databases">
        <authorList>
            <person name="Dougan E. K."/>
            <person name="Rhodes N."/>
            <person name="Thang M."/>
            <person name="Chan C."/>
        </authorList>
    </citation>
    <scope>NUCLEOTIDE SEQUENCE</scope>
</reference>
<name>A0A813A255_9DINO</name>
<feature type="compositionally biased region" description="Polar residues" evidence="1">
    <location>
        <begin position="644"/>
        <end position="653"/>
    </location>
</feature>
<evidence type="ECO:0000313" key="3">
    <source>
        <dbReference type="Proteomes" id="UP000601435"/>
    </source>
</evidence>
<sequence length="653" mass="72358">MRFAVGQLEMLGGGLEVGEAEMSEQQQLTGDLDFGAMNKANKRKLAMYAEASPGCTVYVILKMAKPLLRLLCGFIWLSSEQFDICQDTAAARNDPRSYRVTEAAQQTYLSKFRQQVDHLMQTEHMLLPATGCTVAMRALMFRLLSRCSCAVHQYLTVSHRNCPYRVFKALTGQATEVEDIPLCLQDDLTKAILADFPTYSELQSEECQQILSSIAHSFQLDILNIEAAHASTRRLITLRSVQTWALSMEQLNAEWVLRSLVSLREPFMPSGLMSVNYQMRKKRKRQEAAAHQPKIRDDGKQKIGHGGTWRAFMHRNLKGVKFKQASRDTEWSLLEHLGLLATLAGQQGAVPFPAVPKAQGPNPHILQDDSGSGAVVPFETTGDVVQAELRQLKQESRVQRSLGETEREQMAADVVEASKMHHDLLSAQQGQSSALVGALGSGAYRCLPGHFGQPDVAYFSAPADLLVKEVFKQTSSVRKKYGHGLWTALMTEWQSLNRLVRHSEHEAVQVGETSKSMCLEQGTCVCKSSVWHYHCKFVALMCKPHFLPKRDSNQSKARAQGPETIPQPAGPSARLTGSAPSEPKVKKKAVKTPHRILAEQGFLVVRVSACKGRITWHADNSWVQLAARSAGRGDQSAELPAITDGQTGVEQEE</sequence>
<feature type="region of interest" description="Disordered" evidence="1">
    <location>
        <begin position="283"/>
        <end position="303"/>
    </location>
</feature>
<evidence type="ECO:0000256" key="1">
    <source>
        <dbReference type="SAM" id="MobiDB-lite"/>
    </source>
</evidence>
<dbReference type="Proteomes" id="UP000601435">
    <property type="component" value="Unassembled WGS sequence"/>
</dbReference>
<organism evidence="2 3">
    <name type="scientific">Symbiodinium necroappetens</name>
    <dbReference type="NCBI Taxonomy" id="1628268"/>
    <lineage>
        <taxon>Eukaryota</taxon>
        <taxon>Sar</taxon>
        <taxon>Alveolata</taxon>
        <taxon>Dinophyceae</taxon>
        <taxon>Suessiales</taxon>
        <taxon>Symbiodiniaceae</taxon>
        <taxon>Symbiodinium</taxon>
    </lineage>
</organism>
<gene>
    <name evidence="2" type="ORF">SNEC2469_LOCUS26483</name>
</gene>
<comment type="caution">
    <text evidence="2">The sequence shown here is derived from an EMBL/GenBank/DDBJ whole genome shotgun (WGS) entry which is preliminary data.</text>
</comment>
<feature type="non-terminal residue" evidence="2">
    <location>
        <position position="1"/>
    </location>
</feature>
<feature type="region of interest" description="Disordered" evidence="1">
    <location>
        <begin position="551"/>
        <end position="591"/>
    </location>
</feature>
<proteinExistence type="predicted"/>
<accession>A0A813A255</accession>
<protein>
    <submittedName>
        <fullName evidence="2">Uncharacterized protein</fullName>
    </submittedName>
</protein>
<dbReference type="OrthoDB" id="437199at2759"/>
<evidence type="ECO:0000313" key="2">
    <source>
        <dbReference type="EMBL" id="CAE7852258.1"/>
    </source>
</evidence>
<dbReference type="EMBL" id="CAJNJA010053989">
    <property type="protein sequence ID" value="CAE7852258.1"/>
    <property type="molecule type" value="Genomic_DNA"/>
</dbReference>
<keyword evidence="3" id="KW-1185">Reference proteome</keyword>
<feature type="region of interest" description="Disordered" evidence="1">
    <location>
        <begin position="632"/>
        <end position="653"/>
    </location>
</feature>